<feature type="domain" description="WhiA LAGLIDADG-like" evidence="8">
    <location>
        <begin position="131"/>
        <end position="222"/>
    </location>
</feature>
<name>A0A3P3QWW6_9FIRM</name>
<evidence type="ECO:0000256" key="1">
    <source>
        <dbReference type="ARBA" id="ARBA00022618"/>
    </source>
</evidence>
<dbReference type="HAMAP" id="MF_01420">
    <property type="entry name" value="HTH_type_WhiA"/>
    <property type="match status" value="1"/>
</dbReference>
<evidence type="ECO:0000259" key="7">
    <source>
        <dbReference type="Pfam" id="PF10298"/>
    </source>
</evidence>
<dbReference type="PANTHER" id="PTHR37307">
    <property type="entry name" value="CELL DIVISION PROTEIN WHIA-RELATED"/>
    <property type="match status" value="1"/>
</dbReference>
<gene>
    <name evidence="4 9" type="primary">whiA</name>
    <name evidence="9" type="ORF">EHV10_08400</name>
</gene>
<keyword evidence="5" id="KW-0812">Transmembrane</keyword>
<dbReference type="GO" id="GO:0051301">
    <property type="term" value="P:cell division"/>
    <property type="evidence" value="ECO:0007669"/>
    <property type="project" value="UniProtKB-UniRule"/>
</dbReference>
<dbReference type="EMBL" id="RRCO01000003">
    <property type="protein sequence ID" value="RRJ25635.1"/>
    <property type="molecule type" value="Genomic_DNA"/>
</dbReference>
<dbReference type="Proteomes" id="UP000272490">
    <property type="component" value="Unassembled WGS sequence"/>
</dbReference>
<dbReference type="Gene3D" id="3.10.28.10">
    <property type="entry name" value="Homing endonucleases"/>
    <property type="match status" value="1"/>
</dbReference>
<evidence type="ECO:0000256" key="3">
    <source>
        <dbReference type="ARBA" id="ARBA00023306"/>
    </source>
</evidence>
<accession>A0A3P3QWW6</accession>
<dbReference type="AlphaFoldDB" id="A0A3P3QWW6"/>
<comment type="function">
    <text evidence="4">Involved in cell division and chromosome segregation.</text>
</comment>
<dbReference type="NCBIfam" id="TIGR00647">
    <property type="entry name" value="DNA_bind_WhiA"/>
    <property type="match status" value="1"/>
</dbReference>
<dbReference type="SUPFAM" id="SSF55608">
    <property type="entry name" value="Homing endonucleases"/>
    <property type="match status" value="1"/>
</dbReference>
<keyword evidence="3 4" id="KW-0131">Cell cycle</keyword>
<keyword evidence="2 4" id="KW-0238">DNA-binding</keyword>
<dbReference type="OrthoDB" id="401278at2"/>
<dbReference type="InterPro" id="IPR027434">
    <property type="entry name" value="Homing_endonucl"/>
</dbReference>
<dbReference type="Pfam" id="PF10298">
    <property type="entry name" value="WhiA_N"/>
    <property type="match status" value="1"/>
</dbReference>
<feature type="domain" description="Sporulation transcription regulator WhiA N-terminal" evidence="7">
    <location>
        <begin position="19"/>
        <end position="107"/>
    </location>
</feature>
<protein>
    <recommendedName>
        <fullName evidence="4">Probable cell division protein WhiA</fullName>
    </recommendedName>
</protein>
<feature type="domain" description="Sporulation regulator WhiA C-terminal" evidence="6">
    <location>
        <begin position="225"/>
        <end position="308"/>
    </location>
</feature>
<evidence type="ECO:0000256" key="2">
    <source>
        <dbReference type="ARBA" id="ARBA00023125"/>
    </source>
</evidence>
<dbReference type="RefSeq" id="WP_128674260.1">
    <property type="nucleotide sequence ID" value="NZ_CP124777.1"/>
</dbReference>
<organism evidence="9 10">
    <name type="scientific">Lachnoanaerobaculum gingivalis</name>
    <dbReference type="NCBI Taxonomy" id="2490855"/>
    <lineage>
        <taxon>Bacteria</taxon>
        <taxon>Bacillati</taxon>
        <taxon>Bacillota</taxon>
        <taxon>Clostridia</taxon>
        <taxon>Lachnospirales</taxon>
        <taxon>Lachnospiraceae</taxon>
        <taxon>Lachnoanaerobaculum</taxon>
    </lineage>
</organism>
<keyword evidence="10" id="KW-1185">Reference proteome</keyword>
<dbReference type="GO" id="GO:0043937">
    <property type="term" value="P:regulation of sporulation"/>
    <property type="evidence" value="ECO:0007669"/>
    <property type="project" value="InterPro"/>
</dbReference>
<dbReference type="GO" id="GO:0003677">
    <property type="term" value="F:DNA binding"/>
    <property type="evidence" value="ECO:0007669"/>
    <property type="project" value="UniProtKB-UniRule"/>
</dbReference>
<evidence type="ECO:0000313" key="10">
    <source>
        <dbReference type="Proteomes" id="UP000272490"/>
    </source>
</evidence>
<keyword evidence="1 4" id="KW-0132">Cell division</keyword>
<dbReference type="Pfam" id="PF14527">
    <property type="entry name" value="LAGLIDADG_WhiA"/>
    <property type="match status" value="1"/>
</dbReference>
<evidence type="ECO:0000259" key="8">
    <source>
        <dbReference type="Pfam" id="PF14527"/>
    </source>
</evidence>
<keyword evidence="5" id="KW-1133">Transmembrane helix</keyword>
<dbReference type="Pfam" id="PF02650">
    <property type="entry name" value="HTH_WhiA"/>
    <property type="match status" value="1"/>
</dbReference>
<dbReference type="InterPro" id="IPR003802">
    <property type="entry name" value="Sporulation_regulator_WhiA"/>
</dbReference>
<evidence type="ECO:0000313" key="9">
    <source>
        <dbReference type="EMBL" id="RRJ25635.1"/>
    </source>
</evidence>
<proteinExistence type="inferred from homology"/>
<dbReference type="InterPro" id="IPR018478">
    <property type="entry name" value="Sporu_reg_WhiA_N_dom"/>
</dbReference>
<evidence type="ECO:0000256" key="4">
    <source>
        <dbReference type="HAMAP-Rule" id="MF_01420"/>
    </source>
</evidence>
<comment type="similarity">
    <text evidence="4">Belongs to the WhiA family.</text>
</comment>
<evidence type="ECO:0000259" key="6">
    <source>
        <dbReference type="Pfam" id="PF02650"/>
    </source>
</evidence>
<keyword evidence="5" id="KW-0472">Membrane</keyword>
<comment type="caution">
    <text evidence="9">The sequence shown here is derived from an EMBL/GenBank/DDBJ whole genome shotgun (WGS) entry which is preliminary data.</text>
</comment>
<dbReference type="InterPro" id="IPR023054">
    <property type="entry name" value="Sporulation_regulator_WhiA_C"/>
</dbReference>
<dbReference type="InterPro" id="IPR039518">
    <property type="entry name" value="WhiA_LAGLIDADG_dom"/>
</dbReference>
<dbReference type="PANTHER" id="PTHR37307:SF1">
    <property type="entry name" value="CELL DIVISION PROTEIN WHIA-RELATED"/>
    <property type="match status" value="1"/>
</dbReference>
<evidence type="ECO:0000256" key="5">
    <source>
        <dbReference type="SAM" id="Phobius"/>
    </source>
</evidence>
<feature type="transmembrane region" description="Helical" evidence="5">
    <location>
        <begin position="21"/>
        <end position="39"/>
    </location>
</feature>
<sequence length="320" mass="35600">MTFSSEVKNEIARIIPTVRHCILAEILAIVYFIGTVSLSQNGELSLKINTEFSGLARKYFTLIKKTFNINTDVVISNSTLVKRKRLYSVSIVDAAEAKEVLKAIKLLKNQELVDDLPLGSNTVLLNSCCKKAFFRGAFLSSGSITDPEKGYHLEIVCSTMDDALFLKELMEDLSLLPKITVRKKAYVVYIKDSEQISLALGLMEAPTSLMSFENIRILKGMRNDVNRKVNCETANINKTVSASLSQLEDIQLIKEMMGLDKLTSNLEAVANARLENPDASLVELGKMISPQLGKSGVNHRLRKLSNIASQLREQVRRENG</sequence>
<reference evidence="9 10" key="1">
    <citation type="submission" date="2018-11" db="EMBL/GenBank/DDBJ databases">
        <title>Genome sequencing of Lachnoanaerobaculum sp. KCOM 2030 (= ChDC B114).</title>
        <authorList>
            <person name="Kook J.-K."/>
            <person name="Park S.-N."/>
            <person name="Lim Y.K."/>
        </authorList>
    </citation>
    <scope>NUCLEOTIDE SEQUENCE [LARGE SCALE GENOMIC DNA]</scope>
    <source>
        <strain evidence="9 10">KCOM 2030</strain>
    </source>
</reference>